<comment type="caution">
    <text evidence="1">The sequence shown here is derived from an EMBL/GenBank/DDBJ whole genome shotgun (WGS) entry which is preliminary data.</text>
</comment>
<keyword evidence="2" id="KW-1185">Reference proteome</keyword>
<dbReference type="PANTHER" id="PTHR15829:SF13">
    <property type="entry name" value="FAM65 N-TERMINAL DOMAIN-CONTAINING PROTEIN"/>
    <property type="match status" value="1"/>
</dbReference>
<dbReference type="SUPFAM" id="SSF48371">
    <property type="entry name" value="ARM repeat"/>
    <property type="match status" value="1"/>
</dbReference>
<name>A0A7J7JPH7_BUGNE</name>
<gene>
    <name evidence="1" type="ORF">EB796_013808</name>
</gene>
<dbReference type="InterPro" id="IPR011989">
    <property type="entry name" value="ARM-like"/>
</dbReference>
<dbReference type="Proteomes" id="UP000593567">
    <property type="component" value="Unassembled WGS sequence"/>
</dbReference>
<dbReference type="Gene3D" id="1.25.10.10">
    <property type="entry name" value="Leucine-rich Repeat Variant"/>
    <property type="match status" value="1"/>
</dbReference>
<proteinExistence type="predicted"/>
<dbReference type="InterPro" id="IPR016024">
    <property type="entry name" value="ARM-type_fold"/>
</dbReference>
<organism evidence="1 2">
    <name type="scientific">Bugula neritina</name>
    <name type="common">Brown bryozoan</name>
    <name type="synonym">Sertularia neritina</name>
    <dbReference type="NCBI Taxonomy" id="10212"/>
    <lineage>
        <taxon>Eukaryota</taxon>
        <taxon>Metazoa</taxon>
        <taxon>Spiralia</taxon>
        <taxon>Lophotrochozoa</taxon>
        <taxon>Bryozoa</taxon>
        <taxon>Gymnolaemata</taxon>
        <taxon>Cheilostomatida</taxon>
        <taxon>Flustrina</taxon>
        <taxon>Buguloidea</taxon>
        <taxon>Bugulidae</taxon>
        <taxon>Bugula</taxon>
    </lineage>
</organism>
<protein>
    <submittedName>
        <fullName evidence="1">FAM65B</fullName>
    </submittedName>
</protein>
<dbReference type="InterPro" id="IPR026136">
    <property type="entry name" value="RIPOR3"/>
</dbReference>
<dbReference type="EMBL" id="VXIV02002008">
    <property type="protein sequence ID" value="KAF6027907.1"/>
    <property type="molecule type" value="Genomic_DNA"/>
</dbReference>
<sequence length="429" mass="48124">MVDDTAKCSGVRDLAEAIDEEEECDGYEWPLNLEKAVERLRQALEEYQEHSSTLRSLYDLISELDNILECPVKKSALVRDISEPIKMLDDVVDVADDRRNSSISLAIETAFDFLNCEDCETDSESEESYAIQPLSPTSTARSFADSGIESLLVTQQNTLSSADTPPIYTSGSDELDLTIIQHCALTEVLLENLDHVGMLKSKERAALLVLKQQKHIFGKIVSLAHQFTQGSENRLNVKAILSQIIPHYKEAHSFWIGNARLDCLTMSIEDFSQALHTTFHTQIEEQYSVKSDKVFNTVLKRITKGSYFSHSNQPHLMVTLYQFIYTLLESKCKSLDFYIHEIASESDVSEAVASFWDELAQDRRLQESVIPSVLSCLEEPRSEIRVGACNCLEKLGAFGATEELVYVAQADSSRRVQTAAKKALTSLSQ</sequence>
<dbReference type="AlphaFoldDB" id="A0A7J7JPH7"/>
<evidence type="ECO:0000313" key="1">
    <source>
        <dbReference type="EMBL" id="KAF6027907.1"/>
    </source>
</evidence>
<reference evidence="1" key="1">
    <citation type="submission" date="2020-06" db="EMBL/GenBank/DDBJ databases">
        <title>Draft genome of Bugula neritina, a colonial animal packing powerful symbionts and potential medicines.</title>
        <authorList>
            <person name="Rayko M."/>
        </authorList>
    </citation>
    <scope>NUCLEOTIDE SEQUENCE [LARGE SCALE GENOMIC DNA]</scope>
    <source>
        <strain evidence="1">Kwan_BN1</strain>
    </source>
</reference>
<accession>A0A7J7JPH7</accession>
<dbReference type="PANTHER" id="PTHR15829">
    <property type="entry name" value="PROTEIN KINASE PKN/PRK1, EFFECTOR"/>
    <property type="match status" value="1"/>
</dbReference>
<evidence type="ECO:0000313" key="2">
    <source>
        <dbReference type="Proteomes" id="UP000593567"/>
    </source>
</evidence>